<accession>A0A5C7BB22</accession>
<sequence>MKPKIIIVLLLLFCKYSAYAQTGGKVYYKKIPTERFTKSMDSLNSLYSDNSFTEIGKKIKDLKFVLQFNSEVAHFKEVESMANDSKSSASVKIAKITSGYSGETYYDLKAKKIITNMDISGEYYLIEKDFSSYEWVFTKENLIINGLSCYKAKTTIIKEGRRGVMKIPIVAWYTIDINISAGPDGFAGLPGLIIQLENDNYVTMVDKIVFEKKPVEIELPEDGKKMTQTEFNNFMKKMSESRGSSGRN</sequence>
<evidence type="ECO:0000256" key="1">
    <source>
        <dbReference type="SAM" id="SignalP"/>
    </source>
</evidence>
<dbReference type="STRING" id="1123037.GCA_000425305_00147"/>
<proteinExistence type="predicted"/>
<name>A0A5C7BB22_9FLAO</name>
<keyword evidence="1" id="KW-0732">Signal</keyword>
<dbReference type="EMBL" id="VOSB01000005">
    <property type="protein sequence ID" value="TXE19035.1"/>
    <property type="molecule type" value="Genomic_DNA"/>
</dbReference>
<dbReference type="InterPro" id="IPR005901">
    <property type="entry name" value="GLPGLI"/>
</dbReference>
<organism evidence="2 3">
    <name type="scientific">Psychroserpens burtonensis</name>
    <dbReference type="NCBI Taxonomy" id="49278"/>
    <lineage>
        <taxon>Bacteria</taxon>
        <taxon>Pseudomonadati</taxon>
        <taxon>Bacteroidota</taxon>
        <taxon>Flavobacteriia</taxon>
        <taxon>Flavobacteriales</taxon>
        <taxon>Flavobacteriaceae</taxon>
        <taxon>Psychroserpens</taxon>
    </lineage>
</organism>
<dbReference type="AlphaFoldDB" id="A0A5C7BB22"/>
<protein>
    <submittedName>
        <fullName evidence="2">GLPGLI family protein</fullName>
    </submittedName>
</protein>
<gene>
    <name evidence="2" type="ORF">ES692_04040</name>
</gene>
<reference evidence="2 3" key="1">
    <citation type="submission" date="2019-08" db="EMBL/GenBank/DDBJ databases">
        <title>Genome of Psychroserpens burtonensis ACAM 167.</title>
        <authorList>
            <person name="Bowman J.P."/>
        </authorList>
    </citation>
    <scope>NUCLEOTIDE SEQUENCE [LARGE SCALE GENOMIC DNA]</scope>
    <source>
        <strain evidence="2 3">ACAM 167</strain>
    </source>
</reference>
<dbReference type="Pfam" id="PF09697">
    <property type="entry name" value="Porph_ging"/>
    <property type="match status" value="1"/>
</dbReference>
<dbReference type="NCBIfam" id="TIGR01200">
    <property type="entry name" value="GLPGLI"/>
    <property type="match status" value="1"/>
</dbReference>
<dbReference type="Proteomes" id="UP000321938">
    <property type="component" value="Unassembled WGS sequence"/>
</dbReference>
<comment type="caution">
    <text evidence="2">The sequence shown here is derived from an EMBL/GenBank/DDBJ whole genome shotgun (WGS) entry which is preliminary data.</text>
</comment>
<feature type="signal peptide" evidence="1">
    <location>
        <begin position="1"/>
        <end position="20"/>
    </location>
</feature>
<feature type="chain" id="PRO_5022997285" evidence="1">
    <location>
        <begin position="21"/>
        <end position="248"/>
    </location>
</feature>
<dbReference type="OrthoDB" id="1429333at2"/>
<evidence type="ECO:0000313" key="2">
    <source>
        <dbReference type="EMBL" id="TXE19035.1"/>
    </source>
</evidence>
<dbReference type="RefSeq" id="WP_051229580.1">
    <property type="nucleotide sequence ID" value="NZ_VOSB01000005.1"/>
</dbReference>
<evidence type="ECO:0000313" key="3">
    <source>
        <dbReference type="Proteomes" id="UP000321938"/>
    </source>
</evidence>
<keyword evidence="3" id="KW-1185">Reference proteome</keyword>